<proteinExistence type="predicted"/>
<accession>A0ABQ2MUR8</accession>
<dbReference type="EMBL" id="BMMQ01000001">
    <property type="protein sequence ID" value="GGO59143.1"/>
    <property type="molecule type" value="Genomic_DNA"/>
</dbReference>
<evidence type="ECO:0000256" key="1">
    <source>
        <dbReference type="SAM" id="Phobius"/>
    </source>
</evidence>
<dbReference type="InterPro" id="IPR010090">
    <property type="entry name" value="Phage_tape_meas"/>
</dbReference>
<dbReference type="Proteomes" id="UP000638043">
    <property type="component" value="Unassembled WGS sequence"/>
</dbReference>
<keyword evidence="4" id="KW-1185">Reference proteome</keyword>
<keyword evidence="1" id="KW-0812">Transmembrane</keyword>
<protein>
    <recommendedName>
        <fullName evidence="2">Phage tail tape measure protein domain-containing protein</fullName>
    </recommendedName>
</protein>
<organism evidence="3 4">
    <name type="scientific">Microbacterium nanhaiense</name>
    <dbReference type="NCBI Taxonomy" id="1301026"/>
    <lineage>
        <taxon>Bacteria</taxon>
        <taxon>Bacillati</taxon>
        <taxon>Actinomycetota</taxon>
        <taxon>Actinomycetes</taxon>
        <taxon>Micrococcales</taxon>
        <taxon>Microbacteriaceae</taxon>
        <taxon>Microbacterium</taxon>
    </lineage>
</organism>
<dbReference type="Pfam" id="PF10145">
    <property type="entry name" value="PhageMin_Tail"/>
    <property type="match status" value="1"/>
</dbReference>
<evidence type="ECO:0000313" key="3">
    <source>
        <dbReference type="EMBL" id="GGO59143.1"/>
    </source>
</evidence>
<evidence type="ECO:0000313" key="4">
    <source>
        <dbReference type="Proteomes" id="UP000638043"/>
    </source>
</evidence>
<sequence>MTDRSVKVSLLLQAQGYMSGIQKASEETRKFGSEAEKLAAKRQSFEMLGKAAIGVGAGLVTASGLAVKAAMDWESAWAGVTKTVDGTDQQLAQVEDGLRSLTEILPASHEEIAGVAEAAGQLGVQIGAVTSFTKTMIDLGETTNLSADNAATSIAQMANVMDPELLRSGDGVQRLGSTLVALGNAGASTERDIMETATRISGAGRLVGASSGDVLALASAMTSMGITAELGGGVASRVLQDIYTAVEDGGDTLTQFARVAGMSASEFAAAFESDPIRALNSFTTGLNGVEASGGNVVQTLIDIGFKSSEEQRVLLQLKGAQDLLTDSLDLANVAWDENSALTDEANKRYETAESRIKIAGNAIKDASINIGSLLLPVLADGAERVGVLARNFADLPEPVQGVIGVLGGAAGAASLAAGAFFLGVPKLAEFNSALSEMGPRAQRAGRLLAGVTKAAGAAGVFFAMAQGASALADAFGMMGEKAKSAEETTSLLLDRDVDSIFEGLGGGANGVNDLTSALDELLGGNWDTKFNRWGSDLFAWTGLDSSVGKAREAFDQVGQSLADLVNNGQGDLAKELFDQIAASAEDQGYSVEEITGLMEPYQDALTGVSNEQKIAATTSEDLSNGFDDVGLSAEDVQEKVNDLADAIRGFGSAELSTRDAHRQFEQAYDDLTAAIEENGSTLDISTDAGRANEEAIDSLARSTLELAAATFEQTQNEEDAARIINDGRQALLDKLEAFGITGEAAEEYADSIGLIPDAAITEIKLSGVSEAKAELDALAAERKARITVTWSEDGTYGELPGGRVISPNATGNLYVGGKVKEFAAGGWASGVGMVPATPGGVLKVAEAGFDEAIISTDPKYRARSLGLLDEMSARLGVFRPSPDYVLAAQAAGGGRRESVTYAPVIHQRQGVSDRRIAQVAQEEFAFGLG</sequence>
<dbReference type="SUPFAM" id="SSF58104">
    <property type="entry name" value="Methyl-accepting chemotaxis protein (MCP) signaling domain"/>
    <property type="match status" value="1"/>
</dbReference>
<reference evidence="4" key="1">
    <citation type="journal article" date="2019" name="Int. J. Syst. Evol. Microbiol.">
        <title>The Global Catalogue of Microorganisms (GCM) 10K type strain sequencing project: providing services to taxonomists for standard genome sequencing and annotation.</title>
        <authorList>
            <consortium name="The Broad Institute Genomics Platform"/>
            <consortium name="The Broad Institute Genome Sequencing Center for Infectious Disease"/>
            <person name="Wu L."/>
            <person name="Ma J."/>
        </authorList>
    </citation>
    <scope>NUCLEOTIDE SEQUENCE [LARGE SCALE GENOMIC DNA]</scope>
    <source>
        <strain evidence="4">CGMCC 4.7181</strain>
    </source>
</reference>
<gene>
    <name evidence="3" type="ORF">GCM10010910_01410</name>
</gene>
<feature type="transmembrane region" description="Helical" evidence="1">
    <location>
        <begin position="445"/>
        <end position="465"/>
    </location>
</feature>
<keyword evidence="1" id="KW-1133">Transmembrane helix</keyword>
<feature type="domain" description="Phage tail tape measure protein" evidence="2">
    <location>
        <begin position="100"/>
        <end position="288"/>
    </location>
</feature>
<keyword evidence="1" id="KW-0472">Membrane</keyword>
<feature type="transmembrane region" description="Helical" evidence="1">
    <location>
        <begin position="401"/>
        <end position="424"/>
    </location>
</feature>
<dbReference type="RefSeq" id="WP_188699437.1">
    <property type="nucleotide sequence ID" value="NZ_BMMQ01000001.1"/>
</dbReference>
<dbReference type="NCBIfam" id="TIGR01760">
    <property type="entry name" value="tape_meas_TP901"/>
    <property type="match status" value="1"/>
</dbReference>
<comment type="caution">
    <text evidence="3">The sequence shown here is derived from an EMBL/GenBank/DDBJ whole genome shotgun (WGS) entry which is preliminary data.</text>
</comment>
<name>A0ABQ2MUR8_9MICO</name>
<evidence type="ECO:0000259" key="2">
    <source>
        <dbReference type="Pfam" id="PF10145"/>
    </source>
</evidence>